<proteinExistence type="predicted"/>
<reference evidence="3" key="1">
    <citation type="submission" date="2021-01" db="EMBL/GenBank/DDBJ databases">
        <title>Caligus Genome Assembly.</title>
        <authorList>
            <person name="Gallardo-Escarate C."/>
        </authorList>
    </citation>
    <scope>NUCLEOTIDE SEQUENCE [LARGE SCALE GENOMIC DNA]</scope>
</reference>
<organism evidence="2 3">
    <name type="scientific">Caligus rogercresseyi</name>
    <name type="common">Sea louse</name>
    <dbReference type="NCBI Taxonomy" id="217165"/>
    <lineage>
        <taxon>Eukaryota</taxon>
        <taxon>Metazoa</taxon>
        <taxon>Ecdysozoa</taxon>
        <taxon>Arthropoda</taxon>
        <taxon>Crustacea</taxon>
        <taxon>Multicrustacea</taxon>
        <taxon>Hexanauplia</taxon>
        <taxon>Copepoda</taxon>
        <taxon>Siphonostomatoida</taxon>
        <taxon>Caligidae</taxon>
        <taxon>Caligus</taxon>
    </lineage>
</organism>
<feature type="compositionally biased region" description="Polar residues" evidence="1">
    <location>
        <begin position="1"/>
        <end position="21"/>
    </location>
</feature>
<feature type="region of interest" description="Disordered" evidence="1">
    <location>
        <begin position="1"/>
        <end position="49"/>
    </location>
</feature>
<keyword evidence="3" id="KW-1185">Reference proteome</keyword>
<dbReference type="EMBL" id="CP045891">
    <property type="protein sequence ID" value="QQP57277.1"/>
    <property type="molecule type" value="Genomic_DNA"/>
</dbReference>
<dbReference type="Proteomes" id="UP000595437">
    <property type="component" value="Chromosome 2"/>
</dbReference>
<feature type="compositionally biased region" description="Basic and acidic residues" evidence="1">
    <location>
        <begin position="34"/>
        <end position="49"/>
    </location>
</feature>
<evidence type="ECO:0000313" key="3">
    <source>
        <dbReference type="Proteomes" id="UP000595437"/>
    </source>
</evidence>
<evidence type="ECO:0000313" key="2">
    <source>
        <dbReference type="EMBL" id="QQP57277.1"/>
    </source>
</evidence>
<evidence type="ECO:0000256" key="1">
    <source>
        <dbReference type="SAM" id="MobiDB-lite"/>
    </source>
</evidence>
<accession>A0A7T8QW63</accession>
<protein>
    <submittedName>
        <fullName evidence="2">Uncharacterized protein</fullName>
    </submittedName>
</protein>
<dbReference type="AlphaFoldDB" id="A0A7T8QW63"/>
<name>A0A7T8QW63_CALRO</name>
<gene>
    <name evidence="2" type="ORF">FKW44_002204</name>
</gene>
<sequence length="49" mass="5347">MTGDSEFSLQNSSGGMNQVHQDSPRGGGTCNQSEDNHCQARIETHPRIM</sequence>